<protein>
    <submittedName>
        <fullName evidence="8">TM2 domain-containing protein</fullName>
    </submittedName>
</protein>
<evidence type="ECO:0000259" key="7">
    <source>
        <dbReference type="Pfam" id="PF05154"/>
    </source>
</evidence>
<dbReference type="PANTHER" id="PTHR21016">
    <property type="entry name" value="BETA-AMYLOID BINDING PROTEIN-RELATED"/>
    <property type="match status" value="1"/>
</dbReference>
<comment type="caution">
    <text evidence="8">The sequence shown here is derived from an EMBL/GenBank/DDBJ whole genome shotgun (WGS) entry which is preliminary data.</text>
</comment>
<evidence type="ECO:0000256" key="3">
    <source>
        <dbReference type="ARBA" id="ARBA00022692"/>
    </source>
</evidence>
<dbReference type="GO" id="GO:0016020">
    <property type="term" value="C:membrane"/>
    <property type="evidence" value="ECO:0007669"/>
    <property type="project" value="UniProtKB-SubCell"/>
</dbReference>
<name>A0AAW2ZC32_9EUKA</name>
<dbReference type="Pfam" id="PF05154">
    <property type="entry name" value="TM2"/>
    <property type="match status" value="1"/>
</dbReference>
<dbReference type="AlphaFoldDB" id="A0AAW2ZC32"/>
<evidence type="ECO:0000313" key="9">
    <source>
        <dbReference type="Proteomes" id="UP001431209"/>
    </source>
</evidence>
<evidence type="ECO:0000256" key="6">
    <source>
        <dbReference type="SAM" id="Phobius"/>
    </source>
</evidence>
<keyword evidence="5 6" id="KW-0472">Membrane</keyword>
<evidence type="ECO:0000256" key="5">
    <source>
        <dbReference type="ARBA" id="ARBA00023136"/>
    </source>
</evidence>
<feature type="domain" description="TM2" evidence="7">
    <location>
        <begin position="4"/>
        <end position="51"/>
    </location>
</feature>
<keyword evidence="9" id="KW-1185">Reference proteome</keyword>
<reference evidence="8 9" key="1">
    <citation type="submission" date="2024-03" db="EMBL/GenBank/DDBJ databases">
        <title>The Acrasis kona genome and developmental transcriptomes reveal deep origins of eukaryotic multicellular pathways.</title>
        <authorList>
            <person name="Sheikh S."/>
            <person name="Fu C.-J."/>
            <person name="Brown M.W."/>
            <person name="Baldauf S.L."/>
        </authorList>
    </citation>
    <scope>NUCLEOTIDE SEQUENCE [LARGE SCALE GENOMIC DNA]</scope>
    <source>
        <strain evidence="8 9">ATCC MYA-3509</strain>
    </source>
</reference>
<dbReference type="InterPro" id="IPR007829">
    <property type="entry name" value="TM2"/>
</dbReference>
<feature type="transmembrane region" description="Helical" evidence="6">
    <location>
        <begin position="33"/>
        <end position="58"/>
    </location>
</feature>
<evidence type="ECO:0000256" key="1">
    <source>
        <dbReference type="ARBA" id="ARBA00004141"/>
    </source>
</evidence>
<sequence>MAGEKDIVVAYVLWLFLGYLGIHRFYLNRIVSGVIYLLTGGIFGIGWLVDICLIPGMVDEENAAFRQLNAYPQATVISTHYQQPSGGSYQVPQATYYN</sequence>
<keyword evidence="3 6" id="KW-0812">Transmembrane</keyword>
<organism evidence="8 9">
    <name type="scientific">Acrasis kona</name>
    <dbReference type="NCBI Taxonomy" id="1008807"/>
    <lineage>
        <taxon>Eukaryota</taxon>
        <taxon>Discoba</taxon>
        <taxon>Heterolobosea</taxon>
        <taxon>Tetramitia</taxon>
        <taxon>Eutetramitia</taxon>
        <taxon>Acrasidae</taxon>
        <taxon>Acrasis</taxon>
    </lineage>
</organism>
<evidence type="ECO:0000256" key="2">
    <source>
        <dbReference type="ARBA" id="ARBA00008284"/>
    </source>
</evidence>
<dbReference type="InterPro" id="IPR050932">
    <property type="entry name" value="TM2D1-3-like"/>
</dbReference>
<gene>
    <name evidence="8" type="ORF">AKO1_001808</name>
</gene>
<keyword evidence="4 6" id="KW-1133">Transmembrane helix</keyword>
<dbReference type="PANTHER" id="PTHR21016:SF25">
    <property type="entry name" value="TM2 DOMAIN-CONTAINING PROTEIN DDB_G0277895-RELATED"/>
    <property type="match status" value="1"/>
</dbReference>
<evidence type="ECO:0000256" key="4">
    <source>
        <dbReference type="ARBA" id="ARBA00022989"/>
    </source>
</evidence>
<comment type="similarity">
    <text evidence="2">Belongs to the TM2 family.</text>
</comment>
<comment type="subcellular location">
    <subcellularLocation>
        <location evidence="1">Membrane</location>
        <topology evidence="1">Multi-pass membrane protein</topology>
    </subcellularLocation>
</comment>
<dbReference type="EMBL" id="JAOPGA020001203">
    <property type="protein sequence ID" value="KAL0486187.1"/>
    <property type="molecule type" value="Genomic_DNA"/>
</dbReference>
<accession>A0AAW2ZC32</accession>
<feature type="transmembrane region" description="Helical" evidence="6">
    <location>
        <begin position="7"/>
        <end position="27"/>
    </location>
</feature>
<dbReference type="Proteomes" id="UP001431209">
    <property type="component" value="Unassembled WGS sequence"/>
</dbReference>
<proteinExistence type="inferred from homology"/>
<evidence type="ECO:0000313" key="8">
    <source>
        <dbReference type="EMBL" id="KAL0486187.1"/>
    </source>
</evidence>